<evidence type="ECO:0000313" key="4">
    <source>
        <dbReference type="EMBL" id="TXC78344.1"/>
    </source>
</evidence>
<dbReference type="PANTHER" id="PTHR33308">
    <property type="entry name" value="PEPTIDOGLYCAN HYDROLASE FLGJ"/>
    <property type="match status" value="1"/>
</dbReference>
<keyword evidence="5" id="KW-1185">Reference proteome</keyword>
<dbReference type="Pfam" id="PF01832">
    <property type="entry name" value="Glucosaminidase"/>
    <property type="match status" value="1"/>
</dbReference>
<dbReference type="SMART" id="SM00047">
    <property type="entry name" value="LYZ2"/>
    <property type="match status" value="1"/>
</dbReference>
<dbReference type="PROSITE" id="PS51782">
    <property type="entry name" value="LYSM"/>
    <property type="match status" value="1"/>
</dbReference>
<organism evidence="4 5">
    <name type="scientific">Luteibaculum oceani</name>
    <dbReference type="NCBI Taxonomy" id="1294296"/>
    <lineage>
        <taxon>Bacteria</taxon>
        <taxon>Pseudomonadati</taxon>
        <taxon>Bacteroidota</taxon>
        <taxon>Flavobacteriia</taxon>
        <taxon>Flavobacteriales</taxon>
        <taxon>Luteibaculaceae</taxon>
        <taxon>Luteibaculum</taxon>
    </lineage>
</organism>
<evidence type="ECO:0000259" key="3">
    <source>
        <dbReference type="PROSITE" id="PS51782"/>
    </source>
</evidence>
<dbReference type="AlphaFoldDB" id="A0A5C6V0B8"/>
<dbReference type="PANTHER" id="PTHR33308:SF9">
    <property type="entry name" value="PEPTIDOGLYCAN HYDROLASE FLGJ"/>
    <property type="match status" value="1"/>
</dbReference>
<proteinExistence type="predicted"/>
<dbReference type="Gene3D" id="1.10.530.10">
    <property type="match status" value="1"/>
</dbReference>
<evidence type="ECO:0000256" key="1">
    <source>
        <dbReference type="ARBA" id="ARBA00022801"/>
    </source>
</evidence>
<gene>
    <name evidence="4" type="ORF">FRX97_08420</name>
</gene>
<dbReference type="OrthoDB" id="977752at2"/>
<feature type="signal peptide" evidence="2">
    <location>
        <begin position="1"/>
        <end position="20"/>
    </location>
</feature>
<evidence type="ECO:0000313" key="5">
    <source>
        <dbReference type="Proteomes" id="UP000321168"/>
    </source>
</evidence>
<keyword evidence="2" id="KW-0732">Signal</keyword>
<evidence type="ECO:0000256" key="2">
    <source>
        <dbReference type="SAM" id="SignalP"/>
    </source>
</evidence>
<dbReference type="GO" id="GO:0004040">
    <property type="term" value="F:amidase activity"/>
    <property type="evidence" value="ECO:0007669"/>
    <property type="project" value="InterPro"/>
</dbReference>
<dbReference type="InterPro" id="IPR018392">
    <property type="entry name" value="LysM"/>
</dbReference>
<name>A0A5C6V0B8_9FLAO</name>
<feature type="chain" id="PRO_5022712949" evidence="2">
    <location>
        <begin position="21"/>
        <end position="315"/>
    </location>
</feature>
<protein>
    <submittedName>
        <fullName evidence="4">N-acetylmuramoyl-L-alanine amidase</fullName>
    </submittedName>
</protein>
<dbReference type="InterPro" id="IPR002901">
    <property type="entry name" value="MGlyc_endo_b_GlcNAc-like_dom"/>
</dbReference>
<reference evidence="4 5" key="1">
    <citation type="submission" date="2019-08" db="EMBL/GenBank/DDBJ databases">
        <title>Genome of Luteibaculum oceani JCM 18817.</title>
        <authorList>
            <person name="Bowman J.P."/>
        </authorList>
    </citation>
    <scope>NUCLEOTIDE SEQUENCE [LARGE SCALE GENOMIC DNA]</scope>
    <source>
        <strain evidence="4 5">JCM 18817</strain>
    </source>
</reference>
<dbReference type="RefSeq" id="WP_147014766.1">
    <property type="nucleotide sequence ID" value="NZ_VORB01000007.1"/>
</dbReference>
<dbReference type="EMBL" id="VORB01000007">
    <property type="protein sequence ID" value="TXC78344.1"/>
    <property type="molecule type" value="Genomic_DNA"/>
</dbReference>
<keyword evidence="1" id="KW-0378">Hydrolase</keyword>
<feature type="domain" description="LysM" evidence="3">
    <location>
        <begin position="265"/>
        <end position="309"/>
    </location>
</feature>
<comment type="caution">
    <text evidence="4">The sequence shown here is derived from an EMBL/GenBank/DDBJ whole genome shotgun (WGS) entry which is preliminary data.</text>
</comment>
<sequence>MNTKITSLFIALLCSASLFAGGDKITTQEYIDTWKETAIRNMREFGIPASITLAQGILESASGNSMLAKKGNNHFGIKCHGWEGGKIYHDDDKKGECFRKYNSAAESFEDHSLFLKNKSRYAFLFDYKSDDYKSWAKGLKKAGYATNPKYPQLLMAIIEKWELYKFDEDISKPRKEKVDKEIEEVKAKPVIAEKVITLDRGIDLSDNNIKYTRAKAGDSVKEIAEDLELATWQITKYNDISEKHTFNSGELVYIQPKRRKNCSVKKYEITEEDDLRLVSQKLGIKPKHILRLNRLEDFSTIHAGDSINTCKRVKK</sequence>
<dbReference type="InterPro" id="IPR051056">
    <property type="entry name" value="Glycosyl_Hydrolase_73"/>
</dbReference>
<accession>A0A5C6V0B8</accession>
<dbReference type="Proteomes" id="UP000321168">
    <property type="component" value="Unassembled WGS sequence"/>
</dbReference>